<dbReference type="Gene3D" id="4.10.240.10">
    <property type="entry name" value="Zn(2)-C6 fungal-type DNA-binding domain"/>
    <property type="match status" value="1"/>
</dbReference>
<protein>
    <recommendedName>
        <fullName evidence="7">Zn(2)-C6 fungal-type domain-containing protein</fullName>
    </recommendedName>
</protein>
<evidence type="ECO:0000256" key="6">
    <source>
        <dbReference type="ARBA" id="ARBA00023242"/>
    </source>
</evidence>
<organism evidence="8 9">
    <name type="scientific">Aspergillus fijiensis CBS 313.89</name>
    <dbReference type="NCBI Taxonomy" id="1448319"/>
    <lineage>
        <taxon>Eukaryota</taxon>
        <taxon>Fungi</taxon>
        <taxon>Dikarya</taxon>
        <taxon>Ascomycota</taxon>
        <taxon>Pezizomycotina</taxon>
        <taxon>Eurotiomycetes</taxon>
        <taxon>Eurotiomycetidae</taxon>
        <taxon>Eurotiales</taxon>
        <taxon>Aspergillaceae</taxon>
        <taxon>Aspergillus</taxon>
    </lineage>
</organism>
<evidence type="ECO:0000313" key="9">
    <source>
        <dbReference type="Proteomes" id="UP000249789"/>
    </source>
</evidence>
<sequence>MARNRRFPPCLPCRSRKLACDRSQPTCNRCLRARRRINCVYSDSSALVTAASGQSRVSIPATERNIAESPPNVLRKHANDDAMNHGYFGNTSHNSLLEETQRNLFGAKRTLSPSSSARKRVPSPVAWGDLRPPLRESALYVLRCLRDHLDDQVSFPPPSRERQGWVLIAIDRILASLQVQFKQYLRGSESDLHILAGTLCNNTRQPVKDERCASSWIDQFCGSNLRWESMGLLWAASEHVSDDVDSLRNNPMDFVTKRRCPDTARACLTYSIELARAFTEGNDLLLDLCRRKAVLDSVLDGDSRIPSYASHGLAVTMLTYLGLHVLDNGYAYQPSFCAENQRRLAAQIFATDKFGVAFTGRPPLLPLGYCSMPLPLDLRDEDLASNEVTLSQAIESLDDRGWNTAGEVYPATLIRARHIIAAIRDELLGIALHKHNSVDIEQLRRIRTQQITAAASLPSGLIYRAEDLDDPTLPLERLYFKITIQLDHLKNTFFVERLLHAHGPPDTPTDLLLTSFGLVRLTIELWKRRDSFSSPFMRRDFEWMLLEYGVPGGGILCQELLQSTYSGRSNSTALAPGLTPSAIVQQLSLLVAFLEWILRRTPTSASCASCKQLIERVLDHHLNVPAEAQGDYEVAAWTDLNWGSISPVHFGLELLNTFDWVGQEGSG</sequence>
<dbReference type="GeneID" id="63861070"/>
<dbReference type="CDD" id="cd12148">
    <property type="entry name" value="fungal_TF_MHR"/>
    <property type="match status" value="1"/>
</dbReference>
<evidence type="ECO:0000256" key="2">
    <source>
        <dbReference type="ARBA" id="ARBA00022723"/>
    </source>
</evidence>
<dbReference type="EMBL" id="KZ824623">
    <property type="protein sequence ID" value="RAK82193.1"/>
    <property type="molecule type" value="Genomic_DNA"/>
</dbReference>
<proteinExistence type="predicted"/>
<dbReference type="RefSeq" id="XP_040806203.1">
    <property type="nucleotide sequence ID" value="XM_040943737.1"/>
</dbReference>
<accession>A0A8G1S1C1</accession>
<dbReference type="InterPro" id="IPR001138">
    <property type="entry name" value="Zn2Cys6_DnaBD"/>
</dbReference>
<evidence type="ECO:0000256" key="5">
    <source>
        <dbReference type="ARBA" id="ARBA00023163"/>
    </source>
</evidence>
<keyword evidence="6" id="KW-0539">Nucleus</keyword>
<dbReference type="AlphaFoldDB" id="A0A8G1S1C1"/>
<dbReference type="GO" id="GO:0008270">
    <property type="term" value="F:zinc ion binding"/>
    <property type="evidence" value="ECO:0007669"/>
    <property type="project" value="InterPro"/>
</dbReference>
<dbReference type="Pfam" id="PF04082">
    <property type="entry name" value="Fungal_trans"/>
    <property type="match status" value="1"/>
</dbReference>
<dbReference type="GO" id="GO:0006351">
    <property type="term" value="P:DNA-templated transcription"/>
    <property type="evidence" value="ECO:0007669"/>
    <property type="project" value="InterPro"/>
</dbReference>
<dbReference type="Pfam" id="PF00172">
    <property type="entry name" value="Zn_clus"/>
    <property type="match status" value="1"/>
</dbReference>
<evidence type="ECO:0000313" key="8">
    <source>
        <dbReference type="EMBL" id="RAK82193.1"/>
    </source>
</evidence>
<dbReference type="SMART" id="SM00066">
    <property type="entry name" value="GAL4"/>
    <property type="match status" value="1"/>
</dbReference>
<dbReference type="CDD" id="cd00067">
    <property type="entry name" value="GAL4"/>
    <property type="match status" value="1"/>
</dbReference>
<keyword evidence="5" id="KW-0804">Transcription</keyword>
<comment type="subcellular location">
    <subcellularLocation>
        <location evidence="1">Nucleus</location>
    </subcellularLocation>
</comment>
<dbReference type="SMART" id="SM00906">
    <property type="entry name" value="Fungal_trans"/>
    <property type="match status" value="1"/>
</dbReference>
<dbReference type="SUPFAM" id="SSF57701">
    <property type="entry name" value="Zn2/Cys6 DNA-binding domain"/>
    <property type="match status" value="1"/>
</dbReference>
<evidence type="ECO:0000256" key="1">
    <source>
        <dbReference type="ARBA" id="ARBA00004123"/>
    </source>
</evidence>
<keyword evidence="9" id="KW-1185">Reference proteome</keyword>
<dbReference type="VEuPathDB" id="FungiDB:BO72DRAFT_444124"/>
<dbReference type="GO" id="GO:0000981">
    <property type="term" value="F:DNA-binding transcription factor activity, RNA polymerase II-specific"/>
    <property type="evidence" value="ECO:0007669"/>
    <property type="project" value="InterPro"/>
</dbReference>
<keyword evidence="3" id="KW-0805">Transcription regulation</keyword>
<dbReference type="InterPro" id="IPR036864">
    <property type="entry name" value="Zn2-C6_fun-type_DNA-bd_sf"/>
</dbReference>
<dbReference type="PANTHER" id="PTHR31001:SF40">
    <property type="entry name" value="ZN(II)2CYS6 TRANSCRIPTION FACTOR (EUROFUNG)"/>
    <property type="match status" value="1"/>
</dbReference>
<dbReference type="OrthoDB" id="4898680at2759"/>
<feature type="domain" description="Zn(2)-C6 fungal-type" evidence="7">
    <location>
        <begin position="9"/>
        <end position="41"/>
    </location>
</feature>
<keyword evidence="2" id="KW-0479">Metal-binding</keyword>
<dbReference type="PANTHER" id="PTHR31001">
    <property type="entry name" value="UNCHARACTERIZED TRANSCRIPTIONAL REGULATORY PROTEIN"/>
    <property type="match status" value="1"/>
</dbReference>
<evidence type="ECO:0000256" key="3">
    <source>
        <dbReference type="ARBA" id="ARBA00023015"/>
    </source>
</evidence>
<dbReference type="Proteomes" id="UP000249789">
    <property type="component" value="Unassembled WGS sequence"/>
</dbReference>
<dbReference type="GO" id="GO:0003677">
    <property type="term" value="F:DNA binding"/>
    <property type="evidence" value="ECO:0007669"/>
    <property type="project" value="UniProtKB-KW"/>
</dbReference>
<dbReference type="InterPro" id="IPR050613">
    <property type="entry name" value="Sec_Metabolite_Reg"/>
</dbReference>
<evidence type="ECO:0000256" key="4">
    <source>
        <dbReference type="ARBA" id="ARBA00023125"/>
    </source>
</evidence>
<name>A0A8G1S1C1_9EURO</name>
<dbReference type="GO" id="GO:0005634">
    <property type="term" value="C:nucleus"/>
    <property type="evidence" value="ECO:0007669"/>
    <property type="project" value="UniProtKB-SubCell"/>
</dbReference>
<gene>
    <name evidence="8" type="ORF">BO72DRAFT_444124</name>
</gene>
<reference evidence="8 9" key="1">
    <citation type="submission" date="2018-02" db="EMBL/GenBank/DDBJ databases">
        <title>The genomes of Aspergillus section Nigri reveals drivers in fungal speciation.</title>
        <authorList>
            <consortium name="DOE Joint Genome Institute"/>
            <person name="Vesth T.C."/>
            <person name="Nybo J."/>
            <person name="Theobald S."/>
            <person name="Brandl J."/>
            <person name="Frisvad J.C."/>
            <person name="Nielsen K.F."/>
            <person name="Lyhne E.K."/>
            <person name="Kogle M.E."/>
            <person name="Kuo A."/>
            <person name="Riley R."/>
            <person name="Clum A."/>
            <person name="Nolan M."/>
            <person name="Lipzen A."/>
            <person name="Salamov A."/>
            <person name="Henrissat B."/>
            <person name="Wiebenga A."/>
            <person name="De vries R.P."/>
            <person name="Grigoriev I.V."/>
            <person name="Mortensen U.H."/>
            <person name="Andersen M.R."/>
            <person name="Baker S.E."/>
        </authorList>
    </citation>
    <scope>NUCLEOTIDE SEQUENCE [LARGE SCALE GENOMIC DNA]</scope>
    <source>
        <strain evidence="8 9">CBS 313.89</strain>
    </source>
</reference>
<evidence type="ECO:0000259" key="7">
    <source>
        <dbReference type="PROSITE" id="PS50048"/>
    </source>
</evidence>
<dbReference type="InterPro" id="IPR007219">
    <property type="entry name" value="XnlR_reg_dom"/>
</dbReference>
<dbReference type="PROSITE" id="PS50048">
    <property type="entry name" value="ZN2_CY6_FUNGAL_2"/>
    <property type="match status" value="1"/>
</dbReference>
<dbReference type="PROSITE" id="PS00463">
    <property type="entry name" value="ZN2_CY6_FUNGAL_1"/>
    <property type="match status" value="1"/>
</dbReference>
<keyword evidence="4" id="KW-0238">DNA-binding</keyword>